<dbReference type="Gene3D" id="3.40.190.10">
    <property type="entry name" value="Periplasmic binding protein-like II"/>
    <property type="match status" value="2"/>
</dbReference>
<evidence type="ECO:0000256" key="1">
    <source>
        <dbReference type="SAM" id="SignalP"/>
    </source>
</evidence>
<organism evidence="2 3">
    <name type="scientific">Aerophobetes bacterium</name>
    <dbReference type="NCBI Taxonomy" id="2030807"/>
    <lineage>
        <taxon>Bacteria</taxon>
        <taxon>Candidatus Aerophobota</taxon>
    </lineage>
</organism>
<dbReference type="EMBL" id="SOIJ01000209">
    <property type="protein sequence ID" value="TET92466.1"/>
    <property type="molecule type" value="Genomic_DNA"/>
</dbReference>
<evidence type="ECO:0000313" key="3">
    <source>
        <dbReference type="Proteomes" id="UP000316925"/>
    </source>
</evidence>
<sequence length="499" mass="56466">MYKRLIFVALISFCLLLPTALVATAEKVDFTGRTIAVMVEGTHVPVVDAWKPLWERETGGKINVIVVPYAGISDKLWIEFTSKSGTFDTAAIPSSWLGDVAGGGHVVELDPLFTKYGYPDWDDILPAIKVITRWAGKTVAFPYDGDNHMTYYRKDALEVPEYQEKFKQKYGYDYHLPPKDWTEVRDISEFFNGWDWDNDGEIEYGVAFIAQQKTQAMWEVLNLVAQYATKAGPPSNTTSNIFFDADTMEPLCNTPGWIEAFRRIQELTKFAPPGLLGYGYAEFRYAYVSGIAALGFDWGDVGIMEQYPDEYGSVVKGKLGYGPLPGARKYWDHVNNKWVEEDHQVNFLNFGGWVWIIPKASKNVDMAYHWVTYITNPDRSLLDACGIHGYTGVNPYRKSHFDPGVLGLWERGGWDPDAAKGYQKAIVDILTDPYAVTDLRIPGGEKYYDALDTRLAGVLALTTTPEKACAALYDDWVRITDEYGKEDQQRYYRESLGLK</sequence>
<name>A0A523YLK0_UNCAE</name>
<keyword evidence="1" id="KW-0732">Signal</keyword>
<dbReference type="Pfam" id="PF01547">
    <property type="entry name" value="SBP_bac_1"/>
    <property type="match status" value="1"/>
</dbReference>
<protein>
    <submittedName>
        <fullName evidence="2">Extracellular solute-binding protein</fullName>
    </submittedName>
</protein>
<dbReference type="InterPro" id="IPR050490">
    <property type="entry name" value="Bact_solute-bd_prot1"/>
</dbReference>
<dbReference type="InterPro" id="IPR006059">
    <property type="entry name" value="SBP"/>
</dbReference>
<gene>
    <name evidence="2" type="ORF">E3J33_03690</name>
</gene>
<dbReference type="AlphaFoldDB" id="A0A523YLK0"/>
<proteinExistence type="predicted"/>
<evidence type="ECO:0000313" key="2">
    <source>
        <dbReference type="EMBL" id="TET92466.1"/>
    </source>
</evidence>
<dbReference type="SUPFAM" id="SSF53850">
    <property type="entry name" value="Periplasmic binding protein-like II"/>
    <property type="match status" value="1"/>
</dbReference>
<dbReference type="PANTHER" id="PTHR43649:SF12">
    <property type="entry name" value="DIACETYLCHITOBIOSE BINDING PROTEIN DASA"/>
    <property type="match status" value="1"/>
</dbReference>
<dbReference type="PANTHER" id="PTHR43649">
    <property type="entry name" value="ARABINOSE-BINDING PROTEIN-RELATED"/>
    <property type="match status" value="1"/>
</dbReference>
<feature type="chain" id="PRO_5021786222" evidence="1">
    <location>
        <begin position="26"/>
        <end position="499"/>
    </location>
</feature>
<accession>A0A523YLK0</accession>
<comment type="caution">
    <text evidence="2">The sequence shown here is derived from an EMBL/GenBank/DDBJ whole genome shotgun (WGS) entry which is preliminary data.</text>
</comment>
<reference evidence="2 3" key="1">
    <citation type="submission" date="2019-03" db="EMBL/GenBank/DDBJ databases">
        <title>Metabolic potential of uncultured bacteria and archaea associated with petroleum seepage in deep-sea sediments.</title>
        <authorList>
            <person name="Dong X."/>
            <person name="Hubert C."/>
        </authorList>
    </citation>
    <scope>NUCLEOTIDE SEQUENCE [LARGE SCALE GENOMIC DNA]</scope>
    <source>
        <strain evidence="2">E29_bin28</strain>
    </source>
</reference>
<dbReference type="Proteomes" id="UP000316925">
    <property type="component" value="Unassembled WGS sequence"/>
</dbReference>
<feature type="signal peptide" evidence="1">
    <location>
        <begin position="1"/>
        <end position="25"/>
    </location>
</feature>